<keyword evidence="4" id="KW-0813">Transport</keyword>
<evidence type="ECO:0000256" key="5">
    <source>
        <dbReference type="ARBA" id="ARBA00022475"/>
    </source>
</evidence>
<comment type="subcellular location">
    <subcellularLocation>
        <location evidence="1">Cell membrane</location>
        <topology evidence="1">Multi-pass membrane protein</topology>
    </subcellularLocation>
    <subcellularLocation>
        <location evidence="16">Membrane</location>
        <topology evidence="16">Multi-pass membrane protein</topology>
    </subcellularLocation>
</comment>
<gene>
    <name evidence="19" type="ORF">K1Y72_07345</name>
</gene>
<evidence type="ECO:0000256" key="10">
    <source>
        <dbReference type="ARBA" id="ARBA00023186"/>
    </source>
</evidence>
<evidence type="ECO:0000313" key="20">
    <source>
        <dbReference type="Proteomes" id="UP000774570"/>
    </source>
</evidence>
<sequence length="226" mass="23568">MFDLPVSLAYRAVSGLAGLLAPLAGGLATAAAILVFTLAVRLALAPLAVAQARGRRSQARLLPQMKELRDRHAGDPARLRRETAALYSAEGASPLAGCLPALLQWPFFLVMYRLFTRSVIAGHQNLLLAHTLLAAPLGQNWIGLVGGGAGLLAPASLVFLGLFALLAAVAWWSARQMPAGPLRLVPFATVAAAAVVPLAAGLYLLAGSAWTAGERAVLRRRFPAAA</sequence>
<evidence type="ECO:0000256" key="7">
    <source>
        <dbReference type="ARBA" id="ARBA00022927"/>
    </source>
</evidence>
<name>A0ABS7FP86_9ACTN</name>
<evidence type="ECO:0000256" key="14">
    <source>
        <dbReference type="ARBA" id="ARBA00033245"/>
    </source>
</evidence>
<dbReference type="PANTHER" id="PTHR12428">
    <property type="entry name" value="OXA1"/>
    <property type="match status" value="1"/>
</dbReference>
<dbReference type="RefSeq" id="WP_220164561.1">
    <property type="nucleotide sequence ID" value="NZ_JAIBOA010000004.1"/>
</dbReference>
<accession>A0ABS7FP86</accession>
<feature type="domain" description="Membrane insertase YidC/Oxa/ALB C-terminal" evidence="18">
    <location>
        <begin position="31"/>
        <end position="219"/>
    </location>
</feature>
<organism evidence="19 20">
    <name type="scientific">Actinomadura parmotrematis</name>
    <dbReference type="NCBI Taxonomy" id="2864039"/>
    <lineage>
        <taxon>Bacteria</taxon>
        <taxon>Bacillati</taxon>
        <taxon>Actinomycetota</taxon>
        <taxon>Actinomycetes</taxon>
        <taxon>Streptosporangiales</taxon>
        <taxon>Thermomonosporaceae</taxon>
        <taxon>Actinomadura</taxon>
    </lineage>
</organism>
<dbReference type="InterPro" id="IPR028055">
    <property type="entry name" value="YidC/Oxa/ALB_C"/>
</dbReference>
<evidence type="ECO:0000259" key="18">
    <source>
        <dbReference type="Pfam" id="PF02096"/>
    </source>
</evidence>
<proteinExistence type="inferred from homology"/>
<comment type="subunit">
    <text evidence="12">Interacts with the Sec translocase complex via SecD. Specifically interacts with transmembrane segments of nascent integral membrane proteins during membrane integration.</text>
</comment>
<feature type="transmembrane region" description="Helical" evidence="17">
    <location>
        <begin position="20"/>
        <end position="50"/>
    </location>
</feature>
<evidence type="ECO:0000256" key="11">
    <source>
        <dbReference type="ARBA" id="ARBA00025034"/>
    </source>
</evidence>
<evidence type="ECO:0000256" key="16">
    <source>
        <dbReference type="RuleBase" id="RU003945"/>
    </source>
</evidence>
<evidence type="ECO:0000256" key="9">
    <source>
        <dbReference type="ARBA" id="ARBA00023136"/>
    </source>
</evidence>
<evidence type="ECO:0000256" key="4">
    <source>
        <dbReference type="ARBA" id="ARBA00022448"/>
    </source>
</evidence>
<feature type="transmembrane region" description="Helical" evidence="17">
    <location>
        <begin position="184"/>
        <end position="206"/>
    </location>
</feature>
<protein>
    <recommendedName>
        <fullName evidence="3">Membrane protein insertase YidC</fullName>
    </recommendedName>
    <alternativeName>
        <fullName evidence="15">Foldase YidC</fullName>
    </alternativeName>
    <alternativeName>
        <fullName evidence="14">Membrane integrase YidC</fullName>
    </alternativeName>
    <alternativeName>
        <fullName evidence="13">Membrane protein YidC</fullName>
    </alternativeName>
</protein>
<evidence type="ECO:0000256" key="3">
    <source>
        <dbReference type="ARBA" id="ARBA00015325"/>
    </source>
</evidence>
<evidence type="ECO:0000256" key="13">
    <source>
        <dbReference type="ARBA" id="ARBA00031538"/>
    </source>
</evidence>
<dbReference type="Pfam" id="PF02096">
    <property type="entry name" value="60KD_IMP"/>
    <property type="match status" value="1"/>
</dbReference>
<dbReference type="EMBL" id="JAIBOA010000004">
    <property type="protein sequence ID" value="MBW8482176.1"/>
    <property type="molecule type" value="Genomic_DNA"/>
</dbReference>
<evidence type="ECO:0000256" key="8">
    <source>
        <dbReference type="ARBA" id="ARBA00022989"/>
    </source>
</evidence>
<dbReference type="NCBIfam" id="TIGR03592">
    <property type="entry name" value="yidC_oxa1_cterm"/>
    <property type="match status" value="1"/>
</dbReference>
<dbReference type="Proteomes" id="UP000774570">
    <property type="component" value="Unassembled WGS sequence"/>
</dbReference>
<evidence type="ECO:0000256" key="17">
    <source>
        <dbReference type="SAM" id="Phobius"/>
    </source>
</evidence>
<evidence type="ECO:0000256" key="15">
    <source>
        <dbReference type="ARBA" id="ARBA00033342"/>
    </source>
</evidence>
<keyword evidence="7" id="KW-0653">Protein transport</keyword>
<keyword evidence="9 17" id="KW-0472">Membrane</keyword>
<dbReference type="InterPro" id="IPR047196">
    <property type="entry name" value="YidC_ALB_C"/>
</dbReference>
<reference evidence="19 20" key="1">
    <citation type="submission" date="2021-07" db="EMBL/GenBank/DDBJ databases">
        <title>Actinomadura sp. PM05-2 isolated from lichen.</title>
        <authorList>
            <person name="Somphong A."/>
            <person name="Phongsopitanun W."/>
            <person name="Tanasupawat S."/>
            <person name="Peongsungnone V."/>
        </authorList>
    </citation>
    <scope>NUCLEOTIDE SEQUENCE [LARGE SCALE GENOMIC DNA]</scope>
    <source>
        <strain evidence="19 20">PM05-2</strain>
    </source>
</reference>
<comment type="similarity">
    <text evidence="2">Belongs to the OXA1/ALB3/YidC family. Type 1 subfamily.</text>
</comment>
<evidence type="ECO:0000256" key="2">
    <source>
        <dbReference type="ARBA" id="ARBA00010527"/>
    </source>
</evidence>
<evidence type="ECO:0000256" key="6">
    <source>
        <dbReference type="ARBA" id="ARBA00022692"/>
    </source>
</evidence>
<comment type="caution">
    <text evidence="19">The sequence shown here is derived from an EMBL/GenBank/DDBJ whole genome shotgun (WGS) entry which is preliminary data.</text>
</comment>
<feature type="transmembrane region" description="Helical" evidence="17">
    <location>
        <begin position="141"/>
        <end position="172"/>
    </location>
</feature>
<keyword evidence="5" id="KW-1003">Cell membrane</keyword>
<evidence type="ECO:0000256" key="12">
    <source>
        <dbReference type="ARBA" id="ARBA00026028"/>
    </source>
</evidence>
<dbReference type="InterPro" id="IPR001708">
    <property type="entry name" value="YidC/ALB3/OXA1/COX18"/>
</dbReference>
<keyword evidence="6 16" id="KW-0812">Transmembrane</keyword>
<dbReference type="PANTHER" id="PTHR12428:SF65">
    <property type="entry name" value="CYTOCHROME C OXIDASE ASSEMBLY PROTEIN COX18, MITOCHONDRIAL"/>
    <property type="match status" value="1"/>
</dbReference>
<evidence type="ECO:0000256" key="1">
    <source>
        <dbReference type="ARBA" id="ARBA00004651"/>
    </source>
</evidence>
<keyword evidence="8 17" id="KW-1133">Transmembrane helix</keyword>
<evidence type="ECO:0000313" key="19">
    <source>
        <dbReference type="EMBL" id="MBW8482176.1"/>
    </source>
</evidence>
<dbReference type="CDD" id="cd20070">
    <property type="entry name" value="5TM_YidC_Alb3"/>
    <property type="match status" value="1"/>
</dbReference>
<keyword evidence="10" id="KW-0143">Chaperone</keyword>
<keyword evidence="20" id="KW-1185">Reference proteome</keyword>
<comment type="function">
    <text evidence="11">Required for the insertion and/or proper folding and/or complex formation of integral membrane proteins into the membrane. Involved in integration of membrane proteins that insert both dependently and independently of the Sec translocase complex, as well as at least some lipoproteins. Aids folding of multispanning membrane proteins.</text>
</comment>